<dbReference type="EMBL" id="QGDJ01000016">
    <property type="protein sequence ID" value="PWJ12503.1"/>
    <property type="molecule type" value="Genomic_DNA"/>
</dbReference>
<evidence type="ECO:0000313" key="4">
    <source>
        <dbReference type="Proteomes" id="UP000251571"/>
    </source>
</evidence>
<reference evidence="2 4" key="1">
    <citation type="submission" date="2016-10" db="EMBL/GenBank/DDBJ databases">
        <authorList>
            <person name="Cai Z."/>
        </authorList>
    </citation>
    <scope>NUCLEOTIDE SEQUENCE [LARGE SCALE GENOMIC DNA]</scope>
    <source>
        <strain evidence="2 4">DSM 25227</strain>
    </source>
</reference>
<evidence type="ECO:0008006" key="5">
    <source>
        <dbReference type="Google" id="ProtNLM"/>
    </source>
</evidence>
<name>A0A2Y9B367_9RHOB</name>
<gene>
    <name evidence="1" type="ORF">BCF38_11661</name>
    <name evidence="2" type="ORF">SAMN05421539_11661</name>
</gene>
<organism evidence="2 4">
    <name type="scientific">Jannaschia seohaensis</name>
    <dbReference type="NCBI Taxonomy" id="475081"/>
    <lineage>
        <taxon>Bacteria</taxon>
        <taxon>Pseudomonadati</taxon>
        <taxon>Pseudomonadota</taxon>
        <taxon>Alphaproteobacteria</taxon>
        <taxon>Rhodobacterales</taxon>
        <taxon>Roseobacteraceae</taxon>
        <taxon>Jannaschia</taxon>
    </lineage>
</organism>
<proteinExistence type="predicted"/>
<sequence>MSADALKALTEAHAACRTVVFADMTTRMVLLSESRTVLHREAQQALALRGGRLLSAMDGDAPDPETAWDIAYSIGPDEIAVFLRVPDAPSDALCCLCAPDIDLDAFATDARSCLNRLAGVEG</sequence>
<dbReference type="Proteomes" id="UP000251571">
    <property type="component" value="Unassembled WGS sequence"/>
</dbReference>
<dbReference type="Proteomes" id="UP000245839">
    <property type="component" value="Unassembled WGS sequence"/>
</dbReference>
<protein>
    <recommendedName>
        <fullName evidence="5">Roadblock/LC7 domain-containing protein</fullName>
    </recommendedName>
</protein>
<evidence type="ECO:0000313" key="3">
    <source>
        <dbReference type="Proteomes" id="UP000245839"/>
    </source>
</evidence>
<dbReference type="AlphaFoldDB" id="A0A2Y9B367"/>
<evidence type="ECO:0000313" key="1">
    <source>
        <dbReference type="EMBL" id="PWJ12503.1"/>
    </source>
</evidence>
<dbReference type="RefSeq" id="WP_109566176.1">
    <property type="nucleotide sequence ID" value="NZ_QGDJ01000016.1"/>
</dbReference>
<reference evidence="1 3" key="2">
    <citation type="submission" date="2018-03" db="EMBL/GenBank/DDBJ databases">
        <title>Genomic Encyclopedia of Archaeal and Bacterial Type Strains, Phase II (KMG-II): from individual species to whole genera.</title>
        <authorList>
            <person name="Goeker M."/>
        </authorList>
    </citation>
    <scope>NUCLEOTIDE SEQUENCE [LARGE SCALE GENOMIC DNA]</scope>
    <source>
        <strain evidence="1 3">DSM 25227</strain>
    </source>
</reference>
<keyword evidence="3" id="KW-1185">Reference proteome</keyword>
<dbReference type="EMBL" id="UETC01000016">
    <property type="protein sequence ID" value="SSA50984.1"/>
    <property type="molecule type" value="Genomic_DNA"/>
</dbReference>
<accession>A0A2Y9B367</accession>
<dbReference type="OrthoDB" id="7857877at2"/>
<evidence type="ECO:0000313" key="2">
    <source>
        <dbReference type="EMBL" id="SSA50984.1"/>
    </source>
</evidence>